<keyword evidence="5" id="KW-0175">Coiled coil</keyword>
<dbReference type="Gene3D" id="1.50.10.10">
    <property type="match status" value="1"/>
</dbReference>
<keyword evidence="1 6" id="KW-0378">Hydrolase</keyword>
<dbReference type="PANTHER" id="PTHR36845:SF1">
    <property type="entry name" value="HYDROLASE, PUTATIVE (AFU_ORTHOLOGUE AFUA_7G05090)-RELATED"/>
    <property type="match status" value="1"/>
</dbReference>
<protein>
    <submittedName>
        <fullName evidence="6">Glucoronyl hydrolase</fullName>
    </submittedName>
</protein>
<comment type="caution">
    <text evidence="6">The sequence shown here is derived from an EMBL/GenBank/DDBJ whole genome shotgun (WGS) entry which is preliminary data.</text>
</comment>
<dbReference type="EMBL" id="QSON01000024">
    <property type="protein sequence ID" value="RGI96315.1"/>
    <property type="molecule type" value="Genomic_DNA"/>
</dbReference>
<evidence type="ECO:0000313" key="6">
    <source>
        <dbReference type="EMBL" id="RGI96315.1"/>
    </source>
</evidence>
<comment type="similarity">
    <text evidence="2">Belongs to the glycosyl hydrolase 88 family.</text>
</comment>
<gene>
    <name evidence="6" type="ORF">DXD79_29670</name>
</gene>
<evidence type="ECO:0000256" key="3">
    <source>
        <dbReference type="PIRSR" id="PIRSR610905-1"/>
    </source>
</evidence>
<feature type="binding site" evidence="4">
    <location>
        <position position="244"/>
    </location>
    <ligand>
        <name>substrate</name>
    </ligand>
</feature>
<dbReference type="PANTHER" id="PTHR36845">
    <property type="entry name" value="HYDROLASE, PUTATIVE (AFU_ORTHOLOGUE AFUA_7G05090)-RELATED"/>
    <property type="match status" value="1"/>
</dbReference>
<feature type="binding site" evidence="4">
    <location>
        <position position="262"/>
    </location>
    <ligand>
        <name>substrate</name>
    </ligand>
</feature>
<dbReference type="InterPro" id="IPR008928">
    <property type="entry name" value="6-hairpin_glycosidase_sf"/>
</dbReference>
<evidence type="ECO:0000256" key="1">
    <source>
        <dbReference type="ARBA" id="ARBA00022801"/>
    </source>
</evidence>
<feature type="active site" description="Nucleophile" evidence="3">
    <location>
        <position position="129"/>
    </location>
</feature>
<evidence type="ECO:0000313" key="7">
    <source>
        <dbReference type="Proteomes" id="UP000263014"/>
    </source>
</evidence>
<feature type="binding site" evidence="4">
    <location>
        <position position="258"/>
    </location>
    <ligand>
        <name>substrate</name>
    </ligand>
</feature>
<accession>A0A374P0D4</accession>
<feature type="active site" description="Proton donor" evidence="3">
    <location>
        <position position="190"/>
    </location>
</feature>
<dbReference type="InterPro" id="IPR052369">
    <property type="entry name" value="UG_Glycosaminoglycan_Hydrolase"/>
</dbReference>
<organism evidence="6 7">
    <name type="scientific">Hungatella hathewayi</name>
    <dbReference type="NCBI Taxonomy" id="154046"/>
    <lineage>
        <taxon>Bacteria</taxon>
        <taxon>Bacillati</taxon>
        <taxon>Bacillota</taxon>
        <taxon>Clostridia</taxon>
        <taxon>Lachnospirales</taxon>
        <taxon>Lachnospiraceae</taxon>
        <taxon>Hungatella</taxon>
    </lineage>
</organism>
<feature type="binding site" evidence="4">
    <location>
        <position position="246"/>
    </location>
    <ligand>
        <name>substrate</name>
    </ligand>
</feature>
<dbReference type="AlphaFoldDB" id="A0A374P0D4"/>
<feature type="binding site" evidence="4">
    <location>
        <position position="129"/>
    </location>
    <ligand>
        <name>substrate</name>
    </ligand>
</feature>
<proteinExistence type="inferred from homology"/>
<dbReference type="GO" id="GO:0000272">
    <property type="term" value="P:polysaccharide catabolic process"/>
    <property type="evidence" value="ECO:0007669"/>
    <property type="project" value="TreeGrafter"/>
</dbReference>
<dbReference type="Pfam" id="PF07470">
    <property type="entry name" value="Glyco_hydro_88"/>
    <property type="match status" value="1"/>
</dbReference>
<evidence type="ECO:0000256" key="5">
    <source>
        <dbReference type="SAM" id="Coils"/>
    </source>
</evidence>
<name>A0A374P0D4_9FIRM</name>
<feature type="coiled-coil region" evidence="5">
    <location>
        <begin position="31"/>
        <end position="58"/>
    </location>
</feature>
<dbReference type="InterPro" id="IPR012341">
    <property type="entry name" value="6hp_glycosidase-like_sf"/>
</dbReference>
<dbReference type="InterPro" id="IPR010905">
    <property type="entry name" value="Glyco_hydro_88"/>
</dbReference>
<sequence>MCLPVSPEIFYKGSHGGSGKGVAADIKRYVKRRYERRYKTMKELYENALREAIEITEKNLDAFIDTFPHVSTNNRYHGEENALWTSSFYPGMCCLAYEITGDPVFLKHTDQVLDSFEERIRKRRHISHDMGFLYTLSCVSLCKLTGSQRAYRLAHEAADILAERYNEKGRYIQAWGEMGIGCPDVKIIIDTMLNLPLLYWTGDERKAEIAANHAETTADLLIRPDYTSYHTYLMNPETGEAVCGKTHQGYADESVWARGQAWAVYGFALSCRYTKKERFLTTARETARVFTDHLPADSVPYWDFTFTDENPDIRDTSAGAIFVCGLLELCRHVGKEDADEYRKTAERVMDSLCTRYTTRDMPESNGVLAEGMYHRGDGAGECVIWGDYFYMEALVRMKKEWNPYW</sequence>
<dbReference type="Proteomes" id="UP000263014">
    <property type="component" value="Unassembled WGS sequence"/>
</dbReference>
<dbReference type="GO" id="GO:0052757">
    <property type="term" value="F:chondroitin hydrolase activity"/>
    <property type="evidence" value="ECO:0007669"/>
    <property type="project" value="TreeGrafter"/>
</dbReference>
<reference evidence="6 7" key="1">
    <citation type="submission" date="2018-08" db="EMBL/GenBank/DDBJ databases">
        <title>A genome reference for cultivated species of the human gut microbiota.</title>
        <authorList>
            <person name="Zou Y."/>
            <person name="Xue W."/>
            <person name="Luo G."/>
        </authorList>
    </citation>
    <scope>NUCLEOTIDE SEQUENCE [LARGE SCALE GENOMIC DNA]</scope>
    <source>
        <strain evidence="6 7">TM09-12</strain>
    </source>
</reference>
<dbReference type="SUPFAM" id="SSF48208">
    <property type="entry name" value="Six-hairpin glycosidases"/>
    <property type="match status" value="1"/>
</dbReference>
<feature type="binding site" evidence="4">
    <location>
        <position position="190"/>
    </location>
    <ligand>
        <name>substrate</name>
    </ligand>
</feature>
<evidence type="ECO:0000256" key="4">
    <source>
        <dbReference type="PIRSR" id="PIRSR610905-2"/>
    </source>
</evidence>
<evidence type="ECO:0000256" key="2">
    <source>
        <dbReference type="ARBA" id="ARBA00038358"/>
    </source>
</evidence>